<dbReference type="HOGENOM" id="CLU_190517_0_0_9"/>
<gene>
    <name evidence="1" type="ORF">BACPEC_01160</name>
</gene>
<name>B7AR50_9FIRM</name>
<proteinExistence type="predicted"/>
<accession>B7AR50</accession>
<dbReference type="eggNOG" id="ENOG50334W1">
    <property type="taxonomic scope" value="Bacteria"/>
</dbReference>
<reference evidence="1 2" key="2">
    <citation type="submission" date="2008-11" db="EMBL/GenBank/DDBJ databases">
        <authorList>
            <person name="Fulton L."/>
            <person name="Clifton S."/>
            <person name="Fulton B."/>
            <person name="Xu J."/>
            <person name="Minx P."/>
            <person name="Pepin K.H."/>
            <person name="Johnson M."/>
            <person name="Bhonagiri V."/>
            <person name="Nash W.E."/>
            <person name="Mardis E.R."/>
            <person name="Wilson R.K."/>
        </authorList>
    </citation>
    <scope>NUCLEOTIDE SEQUENCE [LARGE SCALE GENOMIC DNA]</scope>
    <source>
        <strain evidence="1 2">ATCC 43243</strain>
    </source>
</reference>
<dbReference type="Proteomes" id="UP000003136">
    <property type="component" value="Unassembled WGS sequence"/>
</dbReference>
<dbReference type="EMBL" id="ABVQ01000035">
    <property type="protein sequence ID" value="EEC58172.1"/>
    <property type="molecule type" value="Genomic_DNA"/>
</dbReference>
<keyword evidence="2" id="KW-1185">Reference proteome</keyword>
<evidence type="ECO:0000313" key="2">
    <source>
        <dbReference type="Proteomes" id="UP000003136"/>
    </source>
</evidence>
<organism evidence="1 2">
    <name type="scientific">[Bacteroides] pectinophilus ATCC 43243</name>
    <dbReference type="NCBI Taxonomy" id="483218"/>
    <lineage>
        <taxon>Bacteria</taxon>
        <taxon>Bacillati</taxon>
        <taxon>Bacillota</taxon>
        <taxon>Clostridia</taxon>
        <taxon>Eubacteriales</taxon>
    </lineage>
</organism>
<protein>
    <submittedName>
        <fullName evidence="1">Uncharacterized protein</fullName>
    </submittedName>
</protein>
<dbReference type="AlphaFoldDB" id="B7AR50"/>
<dbReference type="STRING" id="483218.BACPEC_01160"/>
<evidence type="ECO:0000313" key="1">
    <source>
        <dbReference type="EMBL" id="EEC58172.1"/>
    </source>
</evidence>
<sequence length="74" mass="8399">MKVKVGNNLYSMSTGEYRGLLKTASEQVPFGIYAVERNGYAELRNDRCTSMSQLKNLTRQYRAAGFNVKSNKDK</sequence>
<comment type="caution">
    <text evidence="1">The sequence shown here is derived from an EMBL/GenBank/DDBJ whole genome shotgun (WGS) entry which is preliminary data.</text>
</comment>
<reference evidence="1 2" key="1">
    <citation type="submission" date="2008-11" db="EMBL/GenBank/DDBJ databases">
        <title>Draft genome sequence of Bacteroides pectinophilus (ATCC 43243).</title>
        <authorList>
            <person name="Sudarsanam P."/>
            <person name="Ley R."/>
            <person name="Guruge J."/>
            <person name="Turnbaugh P.J."/>
            <person name="Mahowald M."/>
            <person name="Liep D."/>
            <person name="Gordon J."/>
        </authorList>
    </citation>
    <scope>NUCLEOTIDE SEQUENCE [LARGE SCALE GENOMIC DNA]</scope>
    <source>
        <strain evidence="1 2">ATCC 43243</strain>
    </source>
</reference>